<feature type="signal peptide" evidence="2">
    <location>
        <begin position="1"/>
        <end position="22"/>
    </location>
</feature>
<reference evidence="5" key="3">
    <citation type="journal article" date="2012" name="PLoS Pathog.">
        <title>Comparative genomics of the apicomplexan parasites Toxoplasma gondii and Neospora caninum: Coccidia differing in host range and transmission strategy.</title>
        <authorList>
            <person name="Reid A.J."/>
            <person name="Vermont S.J."/>
            <person name="Cotton J.A."/>
            <person name="Harris D."/>
            <person name="Hill-Cawthorne G.A."/>
            <person name="Konen-Waisman S."/>
            <person name="Latham S.M."/>
            <person name="Mourier T."/>
            <person name="Norton R."/>
            <person name="Quail M.A."/>
            <person name="Sanders M."/>
            <person name="Shanmugam D."/>
            <person name="Sohal A."/>
            <person name="Wasmuth J.D."/>
            <person name="Brunk B."/>
            <person name="Grigg M.E."/>
            <person name="Howard J.C."/>
            <person name="Parkinson J."/>
            <person name="Roos D.S."/>
            <person name="Trees A.J."/>
            <person name="Berriman M."/>
            <person name="Pain A."/>
            <person name="Wastling J.M."/>
        </authorList>
    </citation>
    <scope>NUCLEOTIDE SEQUENCE [LARGE SCALE GENOMIC DNA]</scope>
    <source>
        <strain evidence="5">Liverpool</strain>
    </source>
</reference>
<dbReference type="EMBL" id="LN714478">
    <property type="protein sequence ID" value="CEL65178.1"/>
    <property type="molecule type" value="Genomic_DNA"/>
</dbReference>
<feature type="compositionally biased region" description="Basic and acidic residues" evidence="1">
    <location>
        <begin position="52"/>
        <end position="118"/>
    </location>
</feature>
<name>F0VA77_NEOCL</name>
<organism evidence="3 5">
    <name type="scientific">Neospora caninum (strain Liverpool)</name>
    <dbReference type="NCBI Taxonomy" id="572307"/>
    <lineage>
        <taxon>Eukaryota</taxon>
        <taxon>Sar</taxon>
        <taxon>Alveolata</taxon>
        <taxon>Apicomplexa</taxon>
        <taxon>Conoidasida</taxon>
        <taxon>Coccidia</taxon>
        <taxon>Eucoccidiorida</taxon>
        <taxon>Eimeriorina</taxon>
        <taxon>Sarcocystidae</taxon>
        <taxon>Neospora</taxon>
    </lineage>
</organism>
<accession>F0VA77</accession>
<feature type="compositionally biased region" description="Basic and acidic residues" evidence="1">
    <location>
        <begin position="28"/>
        <end position="38"/>
    </location>
</feature>
<sequence>MRAFLKFFVVLGLLAMATRTVAQDVEEAKLTGEEEKPDTLNTDDGTVALAGAKEDAQGTKDDKVNDADDGEAKDHESDRKDDGEAKDHESGRKDDGEAKDHDDDRKDDGKHANDDEHSSHNVTFIECDCKKNRVRGTGERCSCADLFRDVMRHTLMPWEDFPGFFPPHRPGVSLMQPRLSGRQRLLGIRGGFYGGYYPGYGYGYPGYGYGYPGYGFGYPGYGLGYPGYGFGGFGPGIGVGIAF</sequence>
<dbReference type="OrthoDB" id="332827at2759"/>
<proteinExistence type="predicted"/>
<feature type="region of interest" description="Disordered" evidence="1">
    <location>
        <begin position="28"/>
        <end position="118"/>
    </location>
</feature>
<reference evidence="4" key="4">
    <citation type="journal article" date="2015" name="PLoS ONE">
        <title>Comprehensive Evaluation of Toxoplasma gondii VEG and Neospora caninum LIV Genomes with Tachyzoite Stage Transcriptome and Proteome Defines Novel Transcript Features.</title>
        <authorList>
            <person name="Ramaprasad A."/>
            <person name="Mourier T."/>
            <person name="Naeem R."/>
            <person name="Malas T.B."/>
            <person name="Moussa E."/>
            <person name="Panigrahi A."/>
            <person name="Vermont S.J."/>
            <person name="Otto T.D."/>
            <person name="Wastling J."/>
            <person name="Pain A."/>
        </authorList>
    </citation>
    <scope>NUCLEOTIDE SEQUENCE</scope>
    <source>
        <strain evidence="4">Liverpool</strain>
    </source>
</reference>
<keyword evidence="2" id="KW-0732">Signal</keyword>
<evidence type="ECO:0000313" key="3">
    <source>
        <dbReference type="EMBL" id="CBZ50566.1"/>
    </source>
</evidence>
<evidence type="ECO:0000313" key="5">
    <source>
        <dbReference type="Proteomes" id="UP000007494"/>
    </source>
</evidence>
<dbReference type="GeneID" id="13441599"/>
<evidence type="ECO:0000313" key="4">
    <source>
        <dbReference type="EMBL" id="CEL65178.1"/>
    </source>
</evidence>
<dbReference type="VEuPathDB" id="ToxoDB:NCLIV_010350"/>
<feature type="chain" id="PRO_5007655088" evidence="2">
    <location>
        <begin position="23"/>
        <end position="243"/>
    </location>
</feature>
<dbReference type="RefSeq" id="XP_003880599.1">
    <property type="nucleotide sequence ID" value="XM_003880550.1"/>
</dbReference>
<dbReference type="Proteomes" id="UP000007494">
    <property type="component" value="Chromosome IV"/>
</dbReference>
<evidence type="ECO:0000256" key="2">
    <source>
        <dbReference type="SAM" id="SignalP"/>
    </source>
</evidence>
<keyword evidence="5" id="KW-1185">Reference proteome</keyword>
<dbReference type="AlphaFoldDB" id="F0VA77"/>
<evidence type="ECO:0000256" key="1">
    <source>
        <dbReference type="SAM" id="MobiDB-lite"/>
    </source>
</evidence>
<protein>
    <submittedName>
        <fullName evidence="3">Uncharacterized protein</fullName>
    </submittedName>
</protein>
<dbReference type="OMA" id="FIECDCR"/>
<reference evidence="3" key="1">
    <citation type="submission" date="2011-02" db="EMBL/GenBank/DDBJ databases">
        <authorList>
            <person name="Aslett M."/>
        </authorList>
    </citation>
    <scope>NUCLEOTIDE SEQUENCE</scope>
    <source>
        <strain evidence="3">Liverpool</strain>
    </source>
</reference>
<dbReference type="eggNOG" id="ENOG502R0A8">
    <property type="taxonomic scope" value="Eukaryota"/>
</dbReference>
<dbReference type="EMBL" id="FR823384">
    <property type="protein sequence ID" value="CBZ50566.1"/>
    <property type="molecule type" value="Genomic_DNA"/>
</dbReference>
<gene>
    <name evidence="4" type="ORF">BN1204_010350</name>
    <name evidence="3" type="ORF">NCLIV_010350</name>
</gene>
<dbReference type="InParanoid" id="F0VA77"/>
<reference evidence="3" key="2">
    <citation type="submission" date="2011-03" db="EMBL/GenBank/DDBJ databases">
        <title>Comparative genomics and transcriptomics of Neospora caninum and Toxoplasma gondii.</title>
        <authorList>
            <person name="Reid A.J."/>
            <person name="Sohal A."/>
            <person name="Harris D."/>
            <person name="Quail M."/>
            <person name="Sanders M."/>
            <person name="Berriman M."/>
            <person name="Wastling J.M."/>
            <person name="Pain A."/>
        </authorList>
    </citation>
    <scope>NUCLEOTIDE SEQUENCE</scope>
    <source>
        <strain evidence="3">Liverpool</strain>
    </source>
</reference>